<gene>
    <name evidence="7" type="ORF">SASPL_138661</name>
</gene>
<accession>A0A8X8WVL2</accession>
<evidence type="ECO:0000256" key="5">
    <source>
        <dbReference type="SAM" id="MobiDB-lite"/>
    </source>
</evidence>
<evidence type="ECO:0008006" key="9">
    <source>
        <dbReference type="Google" id="ProtNLM"/>
    </source>
</evidence>
<feature type="compositionally biased region" description="Low complexity" evidence="5">
    <location>
        <begin position="44"/>
        <end position="66"/>
    </location>
</feature>
<proteinExistence type="inferred from homology"/>
<comment type="similarity">
    <text evidence="1 4">Belongs to the eukaryotic ribosomal protein eL42 family.</text>
</comment>
<evidence type="ECO:0000313" key="8">
    <source>
        <dbReference type="Proteomes" id="UP000298416"/>
    </source>
</evidence>
<keyword evidence="6" id="KW-0812">Transmembrane</keyword>
<organism evidence="7">
    <name type="scientific">Salvia splendens</name>
    <name type="common">Scarlet sage</name>
    <dbReference type="NCBI Taxonomy" id="180675"/>
    <lineage>
        <taxon>Eukaryota</taxon>
        <taxon>Viridiplantae</taxon>
        <taxon>Streptophyta</taxon>
        <taxon>Embryophyta</taxon>
        <taxon>Tracheophyta</taxon>
        <taxon>Spermatophyta</taxon>
        <taxon>Magnoliopsida</taxon>
        <taxon>eudicotyledons</taxon>
        <taxon>Gunneridae</taxon>
        <taxon>Pentapetalae</taxon>
        <taxon>asterids</taxon>
        <taxon>lamiids</taxon>
        <taxon>Lamiales</taxon>
        <taxon>Lamiaceae</taxon>
        <taxon>Nepetoideae</taxon>
        <taxon>Mentheae</taxon>
        <taxon>Salviinae</taxon>
        <taxon>Salvia</taxon>
        <taxon>Salvia subgen. Calosphace</taxon>
        <taxon>core Calosphace</taxon>
    </lineage>
</organism>
<evidence type="ECO:0000256" key="4">
    <source>
        <dbReference type="RuleBase" id="RU000666"/>
    </source>
</evidence>
<dbReference type="GO" id="GO:0003735">
    <property type="term" value="F:structural constituent of ribosome"/>
    <property type="evidence" value="ECO:0007669"/>
    <property type="project" value="InterPro"/>
</dbReference>
<evidence type="ECO:0000256" key="3">
    <source>
        <dbReference type="ARBA" id="ARBA00023274"/>
    </source>
</evidence>
<protein>
    <recommendedName>
        <fullName evidence="9">Large subunit ribosomal protein L44e</fullName>
    </recommendedName>
</protein>
<dbReference type="Proteomes" id="UP000298416">
    <property type="component" value="Unassembled WGS sequence"/>
</dbReference>
<keyword evidence="3 4" id="KW-0687">Ribonucleoprotein</keyword>
<keyword evidence="8" id="KW-1185">Reference proteome</keyword>
<dbReference type="InterPro" id="IPR000552">
    <property type="entry name" value="Ribosomal_eL44"/>
</dbReference>
<dbReference type="AlphaFoldDB" id="A0A8X8WVL2"/>
<dbReference type="PROSITE" id="PS01172">
    <property type="entry name" value="RIBOSOMAL_L44E"/>
    <property type="match status" value="1"/>
</dbReference>
<dbReference type="GO" id="GO:0006412">
    <property type="term" value="P:translation"/>
    <property type="evidence" value="ECO:0007669"/>
    <property type="project" value="InterPro"/>
</dbReference>
<dbReference type="GO" id="GO:0005840">
    <property type="term" value="C:ribosome"/>
    <property type="evidence" value="ECO:0007669"/>
    <property type="project" value="UniProtKB-KW"/>
</dbReference>
<sequence>MSKTESSESPPPPPKADHHDAGEKAPAPPPKVDRQEKAPPPPDDLSSSSSTSDDECSSVSSSPSYKSSKKPPKPEPTQPPPNQEMERSPSAYRIPPSVFERNKSSAAGDWSAASNDSLFSIHVGNMSFTNDQYMYRSEELTPPPPGGDHMFSYPAHSSNGGVADMRSCELGLAEATMLEVIKENEGRSPPVPVPAEVRKARRSAGSNQSNMSFAFSTWNTFWCGLPIFWLWAITIGGVLVNVPKTKKTYCKSKECKKHTLHKVTQYKKGKDSLAAQGKRRYDRKQSGYGGQTKPVFHKKAKTTKKIVLRLQCQGCKHVSQHPIKRCKHFEIGGDKKGKGTSLF</sequence>
<keyword evidence="2 4" id="KW-0689">Ribosomal protein</keyword>
<name>A0A8X8WVL2_SALSN</name>
<dbReference type="Pfam" id="PF00935">
    <property type="entry name" value="Ribosomal_L44"/>
    <property type="match status" value="1"/>
</dbReference>
<dbReference type="GO" id="GO:1990904">
    <property type="term" value="C:ribonucleoprotein complex"/>
    <property type="evidence" value="ECO:0007669"/>
    <property type="project" value="UniProtKB-KW"/>
</dbReference>
<feature type="transmembrane region" description="Helical" evidence="6">
    <location>
        <begin position="218"/>
        <end position="242"/>
    </location>
</feature>
<evidence type="ECO:0000256" key="1">
    <source>
        <dbReference type="ARBA" id="ARBA00009364"/>
    </source>
</evidence>
<reference evidence="7" key="1">
    <citation type="submission" date="2018-01" db="EMBL/GenBank/DDBJ databases">
        <authorList>
            <person name="Mao J.F."/>
        </authorList>
    </citation>
    <scope>NUCLEOTIDE SEQUENCE</scope>
    <source>
        <strain evidence="7">Huo1</strain>
        <tissue evidence="7">Leaf</tissue>
    </source>
</reference>
<dbReference type="InterPro" id="IPR011332">
    <property type="entry name" value="Ribosomal_zn-bd"/>
</dbReference>
<dbReference type="Gene3D" id="3.10.450.80">
    <property type="match status" value="1"/>
</dbReference>
<comment type="caution">
    <text evidence="7">The sequence shown here is derived from an EMBL/GenBank/DDBJ whole genome shotgun (WGS) entry which is preliminary data.</text>
</comment>
<keyword evidence="6" id="KW-0472">Membrane</keyword>
<evidence type="ECO:0000313" key="7">
    <source>
        <dbReference type="EMBL" id="KAG6401796.1"/>
    </source>
</evidence>
<feature type="region of interest" description="Disordered" evidence="5">
    <location>
        <begin position="269"/>
        <end position="294"/>
    </location>
</feature>
<dbReference type="InterPro" id="IPR053708">
    <property type="entry name" value="Ribosomal_LSU_eL42"/>
</dbReference>
<dbReference type="FunFam" id="3.10.450.80:FF:000001">
    <property type="entry name" value="60S ribosomal protein L44"/>
    <property type="match status" value="1"/>
</dbReference>
<feature type="region of interest" description="Disordered" evidence="5">
    <location>
        <begin position="1"/>
        <end position="90"/>
    </location>
</feature>
<reference evidence="7" key="2">
    <citation type="submission" date="2020-08" db="EMBL/GenBank/DDBJ databases">
        <title>Plant Genome Project.</title>
        <authorList>
            <person name="Zhang R.-G."/>
        </authorList>
    </citation>
    <scope>NUCLEOTIDE SEQUENCE</scope>
    <source>
        <strain evidence="7">Huo1</strain>
        <tissue evidence="7">Leaf</tissue>
    </source>
</reference>
<dbReference type="PANTHER" id="PTHR10369">
    <property type="entry name" value="60S RIBOSOMAL PROTEIN L36A/L44"/>
    <property type="match status" value="1"/>
</dbReference>
<keyword evidence="6" id="KW-1133">Transmembrane helix</keyword>
<dbReference type="SUPFAM" id="SSF57829">
    <property type="entry name" value="Zn-binding ribosomal proteins"/>
    <property type="match status" value="1"/>
</dbReference>
<dbReference type="EMBL" id="PNBA02000014">
    <property type="protein sequence ID" value="KAG6401796.1"/>
    <property type="molecule type" value="Genomic_DNA"/>
</dbReference>
<evidence type="ECO:0000256" key="2">
    <source>
        <dbReference type="ARBA" id="ARBA00022980"/>
    </source>
</evidence>
<evidence type="ECO:0000256" key="6">
    <source>
        <dbReference type="SAM" id="Phobius"/>
    </source>
</evidence>